<comment type="pathway">
    <text evidence="3">Purine metabolism; AMP biosynthesis via salvage pathway; AMP from adenine: step 1/1.</text>
</comment>
<dbReference type="NCBIfam" id="NF002636">
    <property type="entry name" value="PRK02304.1-5"/>
    <property type="match status" value="1"/>
</dbReference>
<dbReference type="PANTHER" id="PTHR11776">
    <property type="entry name" value="ADENINE PHOSPHORIBOSYLTRANSFERASE"/>
    <property type="match status" value="1"/>
</dbReference>
<evidence type="ECO:0000256" key="1">
    <source>
        <dbReference type="ARBA" id="ARBA00000868"/>
    </source>
</evidence>
<evidence type="ECO:0000313" key="14">
    <source>
        <dbReference type="Proteomes" id="UP001189624"/>
    </source>
</evidence>
<evidence type="ECO:0000256" key="5">
    <source>
        <dbReference type="ARBA" id="ARBA00011738"/>
    </source>
</evidence>
<dbReference type="CDD" id="cd06223">
    <property type="entry name" value="PRTases_typeI"/>
    <property type="match status" value="1"/>
</dbReference>
<dbReference type="SUPFAM" id="SSF53271">
    <property type="entry name" value="PRTase-like"/>
    <property type="match status" value="1"/>
</dbReference>
<name>A0AA86T306_9FABA</name>
<evidence type="ECO:0000313" key="13">
    <source>
        <dbReference type="EMBL" id="CAJ1973458.1"/>
    </source>
</evidence>
<evidence type="ECO:0000256" key="10">
    <source>
        <dbReference type="ARBA" id="ARBA00022726"/>
    </source>
</evidence>
<feature type="domain" description="Phosphoribosyltransferase" evidence="12">
    <location>
        <begin position="100"/>
        <end position="237"/>
    </location>
</feature>
<comment type="subcellular location">
    <subcellularLocation>
        <location evidence="2">Cytoplasm</location>
    </subcellularLocation>
</comment>
<dbReference type="InterPro" id="IPR000836">
    <property type="entry name" value="PRTase_dom"/>
</dbReference>
<dbReference type="Gramene" id="rna-AYBTSS11_LOCUS25519">
    <property type="protein sequence ID" value="CAJ1973458.1"/>
    <property type="gene ID" value="gene-AYBTSS11_LOCUS25519"/>
</dbReference>
<comment type="similarity">
    <text evidence="4">Belongs to the purine/pyrimidine phosphoribosyltransferase family.</text>
</comment>
<dbReference type="EMBL" id="OY731406">
    <property type="protein sequence ID" value="CAJ1973458.1"/>
    <property type="molecule type" value="Genomic_DNA"/>
</dbReference>
<dbReference type="AlphaFoldDB" id="A0AA86T306"/>
<keyword evidence="9" id="KW-0808">Transferase</keyword>
<keyword evidence="7" id="KW-0963">Cytoplasm</keyword>
<comment type="subunit">
    <text evidence="5">Homodimer.</text>
</comment>
<evidence type="ECO:0000256" key="4">
    <source>
        <dbReference type="ARBA" id="ARBA00008391"/>
    </source>
</evidence>
<comment type="catalytic activity">
    <reaction evidence="1">
        <text>AMP + diphosphate = 5-phospho-alpha-D-ribose 1-diphosphate + adenine</text>
        <dbReference type="Rhea" id="RHEA:16609"/>
        <dbReference type="ChEBI" id="CHEBI:16708"/>
        <dbReference type="ChEBI" id="CHEBI:33019"/>
        <dbReference type="ChEBI" id="CHEBI:58017"/>
        <dbReference type="ChEBI" id="CHEBI:456215"/>
        <dbReference type="EC" id="2.4.2.7"/>
    </reaction>
</comment>
<dbReference type="InterPro" id="IPR029057">
    <property type="entry name" value="PRTase-like"/>
</dbReference>
<dbReference type="GO" id="GO:0006166">
    <property type="term" value="P:purine ribonucleoside salvage"/>
    <property type="evidence" value="ECO:0007669"/>
    <property type="project" value="UniProtKB-KW"/>
</dbReference>
<dbReference type="NCBIfam" id="NF002634">
    <property type="entry name" value="PRK02304.1-3"/>
    <property type="match status" value="1"/>
</dbReference>
<keyword evidence="8" id="KW-0328">Glycosyltransferase</keyword>
<evidence type="ECO:0000259" key="12">
    <source>
        <dbReference type="Pfam" id="PF00156"/>
    </source>
</evidence>
<protein>
    <recommendedName>
        <fullName evidence="6">adenine phosphoribosyltransferase</fullName>
        <ecNumber evidence="6">2.4.2.7</ecNumber>
    </recommendedName>
</protein>
<dbReference type="PANTHER" id="PTHR11776:SF0">
    <property type="entry name" value="ADENINE PHOSPHORIBOSYLTRANSFERASE 1, CHLOROPLASTIC"/>
    <property type="match status" value="1"/>
</dbReference>
<proteinExistence type="inferred from homology"/>
<dbReference type="GO" id="GO:0006168">
    <property type="term" value="P:adenine salvage"/>
    <property type="evidence" value="ECO:0007669"/>
    <property type="project" value="InterPro"/>
</dbReference>
<keyword evidence="14" id="KW-1185">Reference proteome</keyword>
<evidence type="ECO:0000256" key="9">
    <source>
        <dbReference type="ARBA" id="ARBA00022679"/>
    </source>
</evidence>
<organism evidence="13 14">
    <name type="scientific">Sphenostylis stenocarpa</name>
    <dbReference type="NCBI Taxonomy" id="92480"/>
    <lineage>
        <taxon>Eukaryota</taxon>
        <taxon>Viridiplantae</taxon>
        <taxon>Streptophyta</taxon>
        <taxon>Embryophyta</taxon>
        <taxon>Tracheophyta</taxon>
        <taxon>Spermatophyta</taxon>
        <taxon>Magnoliopsida</taxon>
        <taxon>eudicotyledons</taxon>
        <taxon>Gunneridae</taxon>
        <taxon>Pentapetalae</taxon>
        <taxon>rosids</taxon>
        <taxon>fabids</taxon>
        <taxon>Fabales</taxon>
        <taxon>Fabaceae</taxon>
        <taxon>Papilionoideae</taxon>
        <taxon>50 kb inversion clade</taxon>
        <taxon>NPAAA clade</taxon>
        <taxon>indigoferoid/millettioid clade</taxon>
        <taxon>Phaseoleae</taxon>
        <taxon>Sphenostylis</taxon>
    </lineage>
</organism>
<evidence type="ECO:0000256" key="7">
    <source>
        <dbReference type="ARBA" id="ARBA00022490"/>
    </source>
</evidence>
<sequence length="367" mass="40511">MRVVCYSISSCFGSAVTATLPSFPSSRFPPLRPISIPFPNSPPLLLRSTPPPRPVTRMASNHAQDQQDPRLERISSAIRVIPDFPKPGILFQDITTLLLDPKAFKDTIDLFVERYRDQNINVVAGVEARGFIFGPPIALAIGAKFVPMRKPNKLPGICFLLNGYVLIIFTGEVISEEYSLEYGTDKIEMHVGAVQPGERALVIDDLIATGGTLDAAIKLLERVGVHVVECACLIELPELKVIGPAKQVDLLGLMGIKFSTKTCRRCKERGNRSNKPVHRNNRRQDQEELVRNDLNQAPAQEGLISPLYSLILEWKEAVNAEIIWTLASGPAVFTIFKGRDRLGDKPLFVLVKNLDSGTEPNPTLTSP</sequence>
<dbReference type="Pfam" id="PF00156">
    <property type="entry name" value="Pribosyltran"/>
    <property type="match status" value="1"/>
</dbReference>
<evidence type="ECO:0000256" key="2">
    <source>
        <dbReference type="ARBA" id="ARBA00004496"/>
    </source>
</evidence>
<evidence type="ECO:0000256" key="6">
    <source>
        <dbReference type="ARBA" id="ARBA00011893"/>
    </source>
</evidence>
<keyword evidence="10" id="KW-0660">Purine salvage</keyword>
<gene>
    <name evidence="13" type="ORF">AYBTSS11_LOCUS25519</name>
</gene>
<reference evidence="13" key="1">
    <citation type="submission" date="2023-10" db="EMBL/GenBank/DDBJ databases">
        <authorList>
            <person name="Domelevo Entfellner J.-B."/>
        </authorList>
    </citation>
    <scope>NUCLEOTIDE SEQUENCE</scope>
</reference>
<dbReference type="Gene3D" id="3.40.50.2020">
    <property type="match status" value="1"/>
</dbReference>
<dbReference type="InterPro" id="IPR050120">
    <property type="entry name" value="Adenine_PRTase"/>
</dbReference>
<dbReference type="EC" id="2.4.2.7" evidence="6"/>
<dbReference type="Proteomes" id="UP001189624">
    <property type="component" value="Chromosome 9"/>
</dbReference>
<dbReference type="GO" id="GO:0005829">
    <property type="term" value="C:cytosol"/>
    <property type="evidence" value="ECO:0007669"/>
    <property type="project" value="TreeGrafter"/>
</dbReference>
<accession>A0AA86T306</accession>
<dbReference type="FunFam" id="3.40.50.2020:FF:000022">
    <property type="entry name" value="Adenine phosphoribosyltransferase 1"/>
    <property type="match status" value="1"/>
</dbReference>
<feature type="region of interest" description="Disordered" evidence="11">
    <location>
        <begin position="42"/>
        <end position="69"/>
    </location>
</feature>
<dbReference type="HAMAP" id="MF_00004">
    <property type="entry name" value="Aden_phosphoribosyltr"/>
    <property type="match status" value="1"/>
</dbReference>
<evidence type="ECO:0000256" key="11">
    <source>
        <dbReference type="SAM" id="MobiDB-lite"/>
    </source>
</evidence>
<evidence type="ECO:0000256" key="3">
    <source>
        <dbReference type="ARBA" id="ARBA00004659"/>
    </source>
</evidence>
<dbReference type="GO" id="GO:0003999">
    <property type="term" value="F:adenine phosphoribosyltransferase activity"/>
    <property type="evidence" value="ECO:0007669"/>
    <property type="project" value="UniProtKB-EC"/>
</dbReference>
<dbReference type="InterPro" id="IPR005764">
    <property type="entry name" value="Ade_phspho_trans"/>
</dbReference>
<evidence type="ECO:0000256" key="8">
    <source>
        <dbReference type="ARBA" id="ARBA00022676"/>
    </source>
</evidence>